<feature type="region of interest" description="Disordered" evidence="1">
    <location>
        <begin position="438"/>
        <end position="465"/>
    </location>
</feature>
<sequence>MKKEKGHLITKVEPGSIAQELELQPGDRLLTINGNEVEDIFDYEYYVDSESLTMVVRRADGEEWELDIENDYEDLGLEFENGLMSDYRSCCNKCIFCFIDQMPPGMRDTLYFKDDDSRLSFLQGNYITLTNMKDRDIERIIRFHLSPINISVHTTNPELRCRMLNNRFAGEALKKIDVLYEAGTPMNGQIVLCRGVNDKEELDRTIRDLTKYIPCMESLSVVPVGLSKFRDGLYPLEPFTKKEAEETVDLIESWQKRIFEEHGIHFVHASDEFYMLAERPMPEEDRYDGYLQLENGVGMIRLMTEEVKQALEQETDDGKEEELSIATGALAYRWLQGYLEEIQARFPGRKVHLYQIANEFFGTSITVAGLITGRDLMEQLAGKPLGSRLLLTENMFRSGEEVFLDDVTKGDLEKALQVPVNIVKSSGQDFVNAVLGRGEEASQEPDSGDESCLWQGYELKENPYE</sequence>
<protein>
    <submittedName>
        <fullName evidence="3">DUF512 domain-containing protein</fullName>
    </submittedName>
</protein>
<dbReference type="InterPro" id="IPR001478">
    <property type="entry name" value="PDZ"/>
</dbReference>
<name>A0A9D2HJP5_9FIRM</name>
<feature type="domain" description="PDZ" evidence="2">
    <location>
        <begin position="1"/>
        <end position="40"/>
    </location>
</feature>
<dbReference type="Pfam" id="PF17820">
    <property type="entry name" value="PDZ_6"/>
    <property type="match status" value="1"/>
</dbReference>
<evidence type="ECO:0000256" key="1">
    <source>
        <dbReference type="SAM" id="MobiDB-lite"/>
    </source>
</evidence>
<gene>
    <name evidence="3" type="ORF">IAA07_07750</name>
</gene>
<dbReference type="Pfam" id="PF04459">
    <property type="entry name" value="DUF512"/>
    <property type="match status" value="1"/>
</dbReference>
<evidence type="ECO:0000313" key="4">
    <source>
        <dbReference type="Proteomes" id="UP000823900"/>
    </source>
</evidence>
<dbReference type="EMBL" id="DWZA01000067">
    <property type="protein sequence ID" value="HJA71458.1"/>
    <property type="molecule type" value="Genomic_DNA"/>
</dbReference>
<dbReference type="SUPFAM" id="SSF102114">
    <property type="entry name" value="Radical SAM enzymes"/>
    <property type="match status" value="1"/>
</dbReference>
<dbReference type="InterPro" id="IPR058240">
    <property type="entry name" value="rSAM_sf"/>
</dbReference>
<dbReference type="SUPFAM" id="SSF50156">
    <property type="entry name" value="PDZ domain-like"/>
    <property type="match status" value="1"/>
</dbReference>
<dbReference type="PROSITE" id="PS50106">
    <property type="entry name" value="PDZ"/>
    <property type="match status" value="1"/>
</dbReference>
<dbReference type="Gene3D" id="3.20.20.70">
    <property type="entry name" value="Aldolase class I"/>
    <property type="match status" value="1"/>
</dbReference>
<dbReference type="InterPro" id="IPR041489">
    <property type="entry name" value="PDZ_6"/>
</dbReference>
<comment type="caution">
    <text evidence="3">The sequence shown here is derived from an EMBL/GenBank/DDBJ whole genome shotgun (WGS) entry which is preliminary data.</text>
</comment>
<dbReference type="InterPro" id="IPR013785">
    <property type="entry name" value="Aldolase_TIM"/>
</dbReference>
<dbReference type="AlphaFoldDB" id="A0A9D2HJP5"/>
<dbReference type="Proteomes" id="UP000823900">
    <property type="component" value="Unassembled WGS sequence"/>
</dbReference>
<dbReference type="InterPro" id="IPR045375">
    <property type="entry name" value="Put_radical_SAM-like_N"/>
</dbReference>
<dbReference type="Gene3D" id="2.30.42.10">
    <property type="match status" value="1"/>
</dbReference>
<accession>A0A9D2HJP5</accession>
<reference evidence="3" key="1">
    <citation type="journal article" date="2021" name="PeerJ">
        <title>Extensive microbial diversity within the chicken gut microbiome revealed by metagenomics and culture.</title>
        <authorList>
            <person name="Gilroy R."/>
            <person name="Ravi A."/>
            <person name="Getino M."/>
            <person name="Pursley I."/>
            <person name="Horton D.L."/>
            <person name="Alikhan N.F."/>
            <person name="Baker D."/>
            <person name="Gharbi K."/>
            <person name="Hall N."/>
            <person name="Watson M."/>
            <person name="Adriaenssens E.M."/>
            <person name="Foster-Nyarko E."/>
            <person name="Jarju S."/>
            <person name="Secka A."/>
            <person name="Antonio M."/>
            <person name="Oren A."/>
            <person name="Chaudhuri R.R."/>
            <person name="La Ragione R."/>
            <person name="Hildebrand F."/>
            <person name="Pallen M.J."/>
        </authorList>
    </citation>
    <scope>NUCLEOTIDE SEQUENCE</scope>
    <source>
        <strain evidence="3">CHK178-16964</strain>
    </source>
</reference>
<dbReference type="InterPro" id="IPR007549">
    <property type="entry name" value="DUF512"/>
</dbReference>
<evidence type="ECO:0000313" key="3">
    <source>
        <dbReference type="EMBL" id="HJA71458.1"/>
    </source>
</evidence>
<dbReference type="Pfam" id="PF19238">
    <property type="entry name" value="Radical_SAM_2"/>
    <property type="match status" value="1"/>
</dbReference>
<dbReference type="InterPro" id="IPR036034">
    <property type="entry name" value="PDZ_sf"/>
</dbReference>
<evidence type="ECO:0000259" key="2">
    <source>
        <dbReference type="PROSITE" id="PS50106"/>
    </source>
</evidence>
<reference evidence="3" key="2">
    <citation type="submission" date="2021-04" db="EMBL/GenBank/DDBJ databases">
        <authorList>
            <person name="Gilroy R."/>
        </authorList>
    </citation>
    <scope>NUCLEOTIDE SEQUENCE</scope>
    <source>
        <strain evidence="3">CHK178-16964</strain>
    </source>
</reference>
<proteinExistence type="predicted"/>
<organism evidence="3 4">
    <name type="scientific">Candidatus Lachnoclostridium stercoravium</name>
    <dbReference type="NCBI Taxonomy" id="2838633"/>
    <lineage>
        <taxon>Bacteria</taxon>
        <taxon>Bacillati</taxon>
        <taxon>Bacillota</taxon>
        <taxon>Clostridia</taxon>
        <taxon>Lachnospirales</taxon>
        <taxon>Lachnospiraceae</taxon>
    </lineage>
</organism>